<keyword evidence="14" id="KW-1185">Reference proteome</keyword>
<reference evidence="13" key="2">
    <citation type="submission" date="2016-11" db="EMBL/GenBank/DDBJ databases">
        <authorList>
            <person name="Jaros S."/>
            <person name="Januszkiewicz K."/>
            <person name="Wedrychowicz H."/>
        </authorList>
    </citation>
    <scope>NUCLEOTIDE SEQUENCE [LARGE SCALE GENOMIC DNA]</scope>
    <source>
        <strain evidence="13">DSM 4029</strain>
    </source>
</reference>
<dbReference type="PANTHER" id="PTHR21022">
    <property type="entry name" value="PREPHENATE DEHYDRATASE P PROTEIN"/>
    <property type="match status" value="1"/>
</dbReference>
<comment type="caution">
    <text evidence="12">The sequence shown here is derived from an EMBL/GenBank/DDBJ whole genome shotgun (WGS) entry which is preliminary data.</text>
</comment>
<evidence type="ECO:0000259" key="10">
    <source>
        <dbReference type="PROSITE" id="PS51671"/>
    </source>
</evidence>
<proteinExistence type="predicted"/>
<dbReference type="PANTHER" id="PTHR21022:SF19">
    <property type="entry name" value="PREPHENATE DEHYDRATASE-RELATED"/>
    <property type="match status" value="1"/>
</dbReference>
<dbReference type="PROSITE" id="PS00857">
    <property type="entry name" value="PREPHENATE_DEHYDR_1"/>
    <property type="match status" value="1"/>
</dbReference>
<evidence type="ECO:0000256" key="4">
    <source>
        <dbReference type="ARBA" id="ARBA00022605"/>
    </source>
</evidence>
<dbReference type="Gene3D" id="3.40.190.10">
    <property type="entry name" value="Periplasmic binding protein-like II"/>
    <property type="match status" value="2"/>
</dbReference>
<dbReference type="GO" id="GO:0009094">
    <property type="term" value="P:L-phenylalanine biosynthetic process"/>
    <property type="evidence" value="ECO:0007669"/>
    <property type="project" value="UniProtKB-KW"/>
</dbReference>
<dbReference type="Proteomes" id="UP000474718">
    <property type="component" value="Unassembled WGS sequence"/>
</dbReference>
<dbReference type="Pfam" id="PF00800">
    <property type="entry name" value="PDT"/>
    <property type="match status" value="1"/>
</dbReference>
<gene>
    <name evidence="11" type="ORF">GT747_07470</name>
    <name evidence="12" type="ORF">SAMN05444424_0700</name>
</gene>
<keyword evidence="4" id="KW-0028">Amino-acid biosynthesis</keyword>
<dbReference type="SUPFAM" id="SSF53850">
    <property type="entry name" value="Periplasmic binding protein-like II"/>
    <property type="match status" value="1"/>
</dbReference>
<evidence type="ECO:0000313" key="12">
    <source>
        <dbReference type="EMBL" id="SHF79403.1"/>
    </source>
</evidence>
<comment type="pathway">
    <text evidence="1">Amino-acid biosynthesis; L-phenylalanine biosynthesis; phenylpyruvate from prephenate: step 1/1.</text>
</comment>
<dbReference type="AlphaFoldDB" id="A0AAQ1MBU3"/>
<keyword evidence="6" id="KW-0584">Phenylalanine biosynthesis</keyword>
<dbReference type="Gene3D" id="3.30.70.260">
    <property type="match status" value="1"/>
</dbReference>
<evidence type="ECO:0000256" key="6">
    <source>
        <dbReference type="ARBA" id="ARBA00023222"/>
    </source>
</evidence>
<dbReference type="CDD" id="cd13631">
    <property type="entry name" value="PBP2_Ct-PDT_like"/>
    <property type="match status" value="1"/>
</dbReference>
<dbReference type="GO" id="GO:0005737">
    <property type="term" value="C:cytoplasm"/>
    <property type="evidence" value="ECO:0007669"/>
    <property type="project" value="TreeGrafter"/>
</dbReference>
<evidence type="ECO:0000313" key="11">
    <source>
        <dbReference type="EMBL" id="MZL69597.1"/>
    </source>
</evidence>
<keyword evidence="7" id="KW-0456">Lyase</keyword>
<accession>A0AAQ1MBU3</accession>
<reference evidence="11 14" key="3">
    <citation type="journal article" date="2019" name="Nat. Med.">
        <title>A library of human gut bacterial isolates paired with longitudinal multiomics data enables mechanistic microbiome research.</title>
        <authorList>
            <person name="Poyet M."/>
            <person name="Groussin M."/>
            <person name="Gibbons S.M."/>
            <person name="Avila-Pacheco J."/>
            <person name="Jiang X."/>
            <person name="Kearney S.M."/>
            <person name="Perrotta A.R."/>
            <person name="Berdy B."/>
            <person name="Zhao S."/>
            <person name="Lieberman T.D."/>
            <person name="Swanson P.K."/>
            <person name="Smith M."/>
            <person name="Roesemann S."/>
            <person name="Alexander J.E."/>
            <person name="Rich S.A."/>
            <person name="Livny J."/>
            <person name="Vlamakis H."/>
            <person name="Clish C."/>
            <person name="Bullock K."/>
            <person name="Deik A."/>
            <person name="Scott J."/>
            <person name="Pierce K.A."/>
            <person name="Xavier R.J."/>
            <person name="Alm E.J."/>
        </authorList>
    </citation>
    <scope>NUCLEOTIDE SEQUENCE [LARGE SCALE GENOMIC DNA]</scope>
    <source>
        <strain evidence="11 14">BIOML-A2</strain>
    </source>
</reference>
<evidence type="ECO:0000313" key="14">
    <source>
        <dbReference type="Proteomes" id="UP000474718"/>
    </source>
</evidence>
<evidence type="ECO:0000313" key="13">
    <source>
        <dbReference type="Proteomes" id="UP000184089"/>
    </source>
</evidence>
<comment type="catalytic activity">
    <reaction evidence="8">
        <text>prephenate + H(+) = 3-phenylpyruvate + CO2 + H2O</text>
        <dbReference type="Rhea" id="RHEA:21648"/>
        <dbReference type="ChEBI" id="CHEBI:15377"/>
        <dbReference type="ChEBI" id="CHEBI:15378"/>
        <dbReference type="ChEBI" id="CHEBI:16526"/>
        <dbReference type="ChEBI" id="CHEBI:18005"/>
        <dbReference type="ChEBI" id="CHEBI:29934"/>
        <dbReference type="EC" id="4.2.1.51"/>
    </reaction>
</comment>
<dbReference type="Proteomes" id="UP000184089">
    <property type="component" value="Unassembled WGS sequence"/>
</dbReference>
<evidence type="ECO:0000256" key="7">
    <source>
        <dbReference type="ARBA" id="ARBA00023239"/>
    </source>
</evidence>
<protein>
    <recommendedName>
        <fullName evidence="3">Prephenate dehydratase</fullName>
        <ecNumber evidence="2">4.2.1.51</ecNumber>
    </recommendedName>
</protein>
<name>A0AAQ1MBU3_9FIRM</name>
<dbReference type="PROSITE" id="PS51171">
    <property type="entry name" value="PREPHENATE_DEHYDR_3"/>
    <property type="match status" value="1"/>
</dbReference>
<evidence type="ECO:0000256" key="5">
    <source>
        <dbReference type="ARBA" id="ARBA00023141"/>
    </source>
</evidence>
<organism evidence="12 13">
    <name type="scientific">Bittarella massiliensis</name>
    <name type="common">ex Durand et al. 2017</name>
    <dbReference type="NCBI Taxonomy" id="1720313"/>
    <lineage>
        <taxon>Bacteria</taxon>
        <taxon>Bacillati</taxon>
        <taxon>Bacillota</taxon>
        <taxon>Clostridia</taxon>
        <taxon>Eubacteriales</taxon>
        <taxon>Oscillospiraceae</taxon>
        <taxon>Bittarella (ex Durand et al. 2017)</taxon>
    </lineage>
</organism>
<dbReference type="InterPro" id="IPR001086">
    <property type="entry name" value="Preph_deHydtase"/>
</dbReference>
<reference evidence="12" key="1">
    <citation type="submission" date="2016-11" db="EMBL/GenBank/DDBJ databases">
        <authorList>
            <person name="Varghese N."/>
            <person name="Submissions S."/>
        </authorList>
    </citation>
    <scope>NUCLEOTIDE SEQUENCE</scope>
    <source>
        <strain evidence="12">DSM 4029</strain>
    </source>
</reference>
<dbReference type="EMBL" id="FQVY01000001">
    <property type="protein sequence ID" value="SHF79403.1"/>
    <property type="molecule type" value="Genomic_DNA"/>
</dbReference>
<dbReference type="FunFam" id="3.40.190.10:FF:000034">
    <property type="entry name" value="Chorismate mutase/prephenate dehydratase"/>
    <property type="match status" value="1"/>
</dbReference>
<dbReference type="EC" id="4.2.1.51" evidence="2"/>
<sequence length="336" mass="35697">MRPAEEALEALARAAAEETGSSAAAAREMAAELYTALLGCCGQGGAGGGELARLIAAAPQAPRWGSAPQVACPGVEGAFTHQACRTLYPGGEVSFYPEFADVFEAVEEGRVDVGVLPIENSTAGSVLDVYTLLGEHRFFIVDATSLPIEHCLLAPQGAALDGVRQVYSHPQALGQCRHYLAAHPGWESSSFSNTAAAAKYVKGEGDRAKAAIASALCAQLYDLQVLEQGIEDASGNRTRFIAVAKEPVILPQADRVSILAVLPHRKGSLFSFLARFAAAGLNLCKIESRPIPGRRFEFVFYLDFEGSVRGEKTLALLSSLEGQVERLAFLGNYPDR</sequence>
<dbReference type="SUPFAM" id="SSF55021">
    <property type="entry name" value="ACT-like"/>
    <property type="match status" value="1"/>
</dbReference>
<dbReference type="CDD" id="cd04905">
    <property type="entry name" value="ACT_CM-PDT"/>
    <property type="match status" value="1"/>
</dbReference>
<evidence type="ECO:0000259" key="9">
    <source>
        <dbReference type="PROSITE" id="PS51171"/>
    </source>
</evidence>
<dbReference type="PROSITE" id="PS51671">
    <property type="entry name" value="ACT"/>
    <property type="match status" value="1"/>
</dbReference>
<evidence type="ECO:0000256" key="3">
    <source>
        <dbReference type="ARBA" id="ARBA00021872"/>
    </source>
</evidence>
<dbReference type="RefSeq" id="WP_021659931.1">
    <property type="nucleotide sequence ID" value="NZ_FQVY01000001.1"/>
</dbReference>
<dbReference type="InterPro" id="IPR002912">
    <property type="entry name" value="ACT_dom"/>
</dbReference>
<evidence type="ECO:0000256" key="2">
    <source>
        <dbReference type="ARBA" id="ARBA00013147"/>
    </source>
</evidence>
<dbReference type="InterPro" id="IPR045865">
    <property type="entry name" value="ACT-like_dom_sf"/>
</dbReference>
<keyword evidence="5" id="KW-0057">Aromatic amino acid biosynthesis</keyword>
<feature type="domain" description="Prephenate dehydratase" evidence="9">
    <location>
        <begin position="69"/>
        <end position="245"/>
    </location>
</feature>
<dbReference type="InterPro" id="IPR018528">
    <property type="entry name" value="Preph_deHydtase_CS"/>
</dbReference>
<evidence type="ECO:0000256" key="8">
    <source>
        <dbReference type="ARBA" id="ARBA00047848"/>
    </source>
</evidence>
<dbReference type="GO" id="GO:0004664">
    <property type="term" value="F:prephenate dehydratase activity"/>
    <property type="evidence" value="ECO:0007669"/>
    <property type="project" value="UniProtKB-EC"/>
</dbReference>
<feature type="domain" description="ACT" evidence="10">
    <location>
        <begin position="257"/>
        <end position="332"/>
    </location>
</feature>
<evidence type="ECO:0000256" key="1">
    <source>
        <dbReference type="ARBA" id="ARBA00004741"/>
    </source>
</evidence>
<dbReference type="EMBL" id="WWVX01000004">
    <property type="protein sequence ID" value="MZL69597.1"/>
    <property type="molecule type" value="Genomic_DNA"/>
</dbReference>